<gene>
    <name evidence="2" type="ORF">NDU88_000810</name>
</gene>
<evidence type="ECO:0000313" key="3">
    <source>
        <dbReference type="Proteomes" id="UP001066276"/>
    </source>
</evidence>
<proteinExistence type="predicted"/>
<keyword evidence="3" id="KW-1185">Reference proteome</keyword>
<reference evidence="2" key="1">
    <citation type="journal article" date="2022" name="bioRxiv">
        <title>Sequencing and chromosome-scale assembly of the giantPleurodeles waltlgenome.</title>
        <authorList>
            <person name="Brown T."/>
            <person name="Elewa A."/>
            <person name="Iarovenko S."/>
            <person name="Subramanian E."/>
            <person name="Araus A.J."/>
            <person name="Petzold A."/>
            <person name="Susuki M."/>
            <person name="Suzuki K.-i.T."/>
            <person name="Hayashi T."/>
            <person name="Toyoda A."/>
            <person name="Oliveira C."/>
            <person name="Osipova E."/>
            <person name="Leigh N.D."/>
            <person name="Simon A."/>
            <person name="Yun M.H."/>
        </authorList>
    </citation>
    <scope>NUCLEOTIDE SEQUENCE</scope>
    <source>
        <strain evidence="2">20211129_DDA</strain>
        <tissue evidence="2">Liver</tissue>
    </source>
</reference>
<sequence length="128" mass="14189">MEPWSETTEGQRNAEGEEVTIVAYGQTGIPGIVYGAGHGLWVVWHPTVHVSILVWRARAWTRGRWASHSARECKGAEQTGDETISRDPGWAGTPETVVGAEQTGSESKHGLRVGWHSRDSGWRRADWQ</sequence>
<evidence type="ECO:0000313" key="2">
    <source>
        <dbReference type="EMBL" id="KAJ1095651.1"/>
    </source>
</evidence>
<name>A0AAV7LWL5_PLEWA</name>
<organism evidence="2 3">
    <name type="scientific">Pleurodeles waltl</name>
    <name type="common">Iberian ribbed newt</name>
    <dbReference type="NCBI Taxonomy" id="8319"/>
    <lineage>
        <taxon>Eukaryota</taxon>
        <taxon>Metazoa</taxon>
        <taxon>Chordata</taxon>
        <taxon>Craniata</taxon>
        <taxon>Vertebrata</taxon>
        <taxon>Euteleostomi</taxon>
        <taxon>Amphibia</taxon>
        <taxon>Batrachia</taxon>
        <taxon>Caudata</taxon>
        <taxon>Salamandroidea</taxon>
        <taxon>Salamandridae</taxon>
        <taxon>Pleurodelinae</taxon>
        <taxon>Pleurodeles</taxon>
    </lineage>
</organism>
<dbReference type="EMBL" id="JANPWB010000014">
    <property type="protein sequence ID" value="KAJ1095651.1"/>
    <property type="molecule type" value="Genomic_DNA"/>
</dbReference>
<dbReference type="Proteomes" id="UP001066276">
    <property type="component" value="Chromosome 10"/>
</dbReference>
<comment type="caution">
    <text evidence="2">The sequence shown here is derived from an EMBL/GenBank/DDBJ whole genome shotgun (WGS) entry which is preliminary data.</text>
</comment>
<accession>A0AAV7LWL5</accession>
<protein>
    <submittedName>
        <fullName evidence="2">Uncharacterized protein</fullName>
    </submittedName>
</protein>
<dbReference type="AlphaFoldDB" id="A0AAV7LWL5"/>
<evidence type="ECO:0000256" key="1">
    <source>
        <dbReference type="SAM" id="MobiDB-lite"/>
    </source>
</evidence>
<feature type="compositionally biased region" description="Basic and acidic residues" evidence="1">
    <location>
        <begin position="116"/>
        <end position="128"/>
    </location>
</feature>
<feature type="region of interest" description="Disordered" evidence="1">
    <location>
        <begin position="66"/>
        <end position="128"/>
    </location>
</feature>